<dbReference type="PRINTS" id="PR00111">
    <property type="entry name" value="ABHYDROLASE"/>
</dbReference>
<dbReference type="SUPFAM" id="SSF53474">
    <property type="entry name" value="alpha/beta-Hydrolases"/>
    <property type="match status" value="1"/>
</dbReference>
<protein>
    <submittedName>
        <fullName evidence="2">Haloalkane dehalogenase</fullName>
        <ecNumber evidence="2">3.8.1.5</ecNumber>
    </submittedName>
</protein>
<gene>
    <name evidence="2" type="ORF">J2736_000339</name>
</gene>
<proteinExistence type="predicted"/>
<dbReference type="RefSeq" id="WP_310222902.1">
    <property type="nucleotide sequence ID" value="NZ_JAVDSB010000001.1"/>
</dbReference>
<organism evidence="2 3">
    <name type="scientific">Paenibacillus qinlingensis</name>
    <dbReference type="NCBI Taxonomy" id="1837343"/>
    <lineage>
        <taxon>Bacteria</taxon>
        <taxon>Bacillati</taxon>
        <taxon>Bacillota</taxon>
        <taxon>Bacilli</taxon>
        <taxon>Bacillales</taxon>
        <taxon>Paenibacillaceae</taxon>
        <taxon>Paenibacillus</taxon>
    </lineage>
</organism>
<dbReference type="EC" id="3.8.1.5" evidence="2"/>
<reference evidence="2 3" key="1">
    <citation type="submission" date="2023-07" db="EMBL/GenBank/DDBJ databases">
        <title>Sorghum-associated microbial communities from plants grown in Nebraska, USA.</title>
        <authorList>
            <person name="Schachtman D."/>
        </authorList>
    </citation>
    <scope>NUCLEOTIDE SEQUENCE [LARGE SCALE GENOMIC DNA]</scope>
    <source>
        <strain evidence="2 3">CC258</strain>
    </source>
</reference>
<dbReference type="PANTHER" id="PTHR43798:SF24">
    <property type="entry name" value="CIS-3-ALKYL-4-ALKYLOXETAN-2-ONE DECARBOXYLASE"/>
    <property type="match status" value="1"/>
</dbReference>
<dbReference type="EMBL" id="JAVDSB010000001">
    <property type="protein sequence ID" value="MDR6549156.1"/>
    <property type="molecule type" value="Genomic_DNA"/>
</dbReference>
<dbReference type="InterPro" id="IPR050266">
    <property type="entry name" value="AB_hydrolase_sf"/>
</dbReference>
<sequence>MSNLESLPIGKEYPFESHFLEIDGQQLHYIEKGAGDPILYLHGNPTWSYMWRNIIPYLEGSARCIAVDLMGMGRSDKSEVGYTFLEHVDYISQFIEKLGLTNITIVGHDWGMAIGLQYAMKHPDQVKAVAMIEPQALYPCPTWSEFTPAESKELFQTLRDPELGWAFMRDNNVFVEGMPHIIINRAFTADEHEHYREPFRDKEKRKPMWVFPNQIPVEGKPTEVVQAVEERNTWFTASTMPKILFYAAPGCTIREPQLSWCHAHLQNLEMKDIGKGFHHLVEENPHFIGQELQKWYHQITRG</sequence>
<dbReference type="InterPro" id="IPR000639">
    <property type="entry name" value="Epox_hydrolase-like"/>
</dbReference>
<dbReference type="Gene3D" id="3.40.50.1820">
    <property type="entry name" value="alpha/beta hydrolase"/>
    <property type="match status" value="1"/>
</dbReference>
<name>A0ABU1NQ42_9BACL</name>
<keyword evidence="3" id="KW-1185">Reference proteome</keyword>
<dbReference type="NCBIfam" id="NF002938">
    <property type="entry name" value="PRK03592.1"/>
    <property type="match status" value="1"/>
</dbReference>
<dbReference type="PRINTS" id="PR00412">
    <property type="entry name" value="EPOXHYDRLASE"/>
</dbReference>
<evidence type="ECO:0000313" key="3">
    <source>
        <dbReference type="Proteomes" id="UP001267290"/>
    </source>
</evidence>
<dbReference type="InterPro" id="IPR029058">
    <property type="entry name" value="AB_hydrolase_fold"/>
</dbReference>
<feature type="domain" description="AB hydrolase-1" evidence="1">
    <location>
        <begin position="37"/>
        <end position="248"/>
    </location>
</feature>
<dbReference type="GO" id="GO:0018786">
    <property type="term" value="F:haloalkane dehalogenase activity"/>
    <property type="evidence" value="ECO:0007669"/>
    <property type="project" value="UniProtKB-EC"/>
</dbReference>
<dbReference type="InterPro" id="IPR000073">
    <property type="entry name" value="AB_hydrolase_1"/>
</dbReference>
<dbReference type="Pfam" id="PF00561">
    <property type="entry name" value="Abhydrolase_1"/>
    <property type="match status" value="1"/>
</dbReference>
<comment type="caution">
    <text evidence="2">The sequence shown here is derived from an EMBL/GenBank/DDBJ whole genome shotgun (WGS) entry which is preliminary data.</text>
</comment>
<dbReference type="PANTHER" id="PTHR43798">
    <property type="entry name" value="MONOACYLGLYCEROL LIPASE"/>
    <property type="match status" value="1"/>
</dbReference>
<dbReference type="Proteomes" id="UP001267290">
    <property type="component" value="Unassembled WGS sequence"/>
</dbReference>
<keyword evidence="2" id="KW-0378">Hydrolase</keyword>
<accession>A0ABU1NQ42</accession>
<evidence type="ECO:0000313" key="2">
    <source>
        <dbReference type="EMBL" id="MDR6549156.1"/>
    </source>
</evidence>
<evidence type="ECO:0000259" key="1">
    <source>
        <dbReference type="Pfam" id="PF00561"/>
    </source>
</evidence>